<dbReference type="InterPro" id="IPR012337">
    <property type="entry name" value="RNaseH-like_sf"/>
</dbReference>
<evidence type="ECO:0000259" key="4">
    <source>
        <dbReference type="PROSITE" id="PS50994"/>
    </source>
</evidence>
<feature type="compositionally biased region" description="Polar residues" evidence="2">
    <location>
        <begin position="362"/>
        <end position="380"/>
    </location>
</feature>
<dbReference type="SUPFAM" id="SSF54160">
    <property type="entry name" value="Chromo domain-like"/>
    <property type="match status" value="1"/>
</dbReference>
<dbReference type="SMART" id="SM00298">
    <property type="entry name" value="CHROMO"/>
    <property type="match status" value="1"/>
</dbReference>
<keyword evidence="6" id="KW-1185">Reference proteome</keyword>
<evidence type="ECO:0008006" key="7">
    <source>
        <dbReference type="Google" id="ProtNLM"/>
    </source>
</evidence>
<evidence type="ECO:0000256" key="2">
    <source>
        <dbReference type="SAM" id="MobiDB-lite"/>
    </source>
</evidence>
<dbReference type="InterPro" id="IPR036397">
    <property type="entry name" value="RNaseH_sf"/>
</dbReference>
<accession>A0ABD0MHH4</accession>
<evidence type="ECO:0000259" key="3">
    <source>
        <dbReference type="PROSITE" id="PS50013"/>
    </source>
</evidence>
<comment type="caution">
    <text evidence="5">The sequence shown here is derived from an EMBL/GenBank/DDBJ whole genome shotgun (WGS) entry which is preliminary data.</text>
</comment>
<dbReference type="GO" id="GO:0005634">
    <property type="term" value="C:nucleus"/>
    <property type="evidence" value="ECO:0007669"/>
    <property type="project" value="UniProtKB-SubCell"/>
</dbReference>
<dbReference type="PANTHER" id="PTHR37984:SF5">
    <property type="entry name" value="PROTEIN NYNRIN-LIKE"/>
    <property type="match status" value="1"/>
</dbReference>
<evidence type="ECO:0000256" key="1">
    <source>
        <dbReference type="ARBA" id="ARBA00004123"/>
    </source>
</evidence>
<reference evidence="5 6" key="1">
    <citation type="submission" date="2024-05" db="EMBL/GenBank/DDBJ databases">
        <title>Genome sequencing and assembly of Indian major carp, Cirrhinus mrigala (Hamilton, 1822).</title>
        <authorList>
            <person name="Mohindra V."/>
            <person name="Chowdhury L.M."/>
            <person name="Lal K."/>
            <person name="Jena J.K."/>
        </authorList>
    </citation>
    <scope>NUCLEOTIDE SEQUENCE [LARGE SCALE GENOMIC DNA]</scope>
    <source>
        <strain evidence="5">CM1030</strain>
        <tissue evidence="5">Blood</tissue>
    </source>
</reference>
<feature type="domain" description="Integrase catalytic" evidence="4">
    <location>
        <begin position="34"/>
        <end position="120"/>
    </location>
</feature>
<gene>
    <name evidence="5" type="ORF">M9458_056458</name>
</gene>
<dbReference type="InterPro" id="IPR000953">
    <property type="entry name" value="Chromo/chromo_shadow_dom"/>
</dbReference>
<dbReference type="Pfam" id="PF00385">
    <property type="entry name" value="Chromo"/>
    <property type="match status" value="1"/>
</dbReference>
<dbReference type="PROSITE" id="PS50013">
    <property type="entry name" value="CHROMO_2"/>
    <property type="match status" value="1"/>
</dbReference>
<dbReference type="Proteomes" id="UP001529510">
    <property type="component" value="Unassembled WGS sequence"/>
</dbReference>
<proteinExistence type="predicted"/>
<evidence type="ECO:0000313" key="5">
    <source>
        <dbReference type="EMBL" id="KAL0148226.1"/>
    </source>
</evidence>
<name>A0ABD0MHH4_CIRMR</name>
<dbReference type="InterPro" id="IPR001584">
    <property type="entry name" value="Integrase_cat-core"/>
</dbReference>
<protein>
    <recommendedName>
        <fullName evidence="7">Integrase catalytic domain-containing protein</fullName>
    </recommendedName>
</protein>
<dbReference type="InterPro" id="IPR056924">
    <property type="entry name" value="SH3_Tf2-1"/>
</dbReference>
<evidence type="ECO:0000313" key="6">
    <source>
        <dbReference type="Proteomes" id="UP001529510"/>
    </source>
</evidence>
<dbReference type="Gene3D" id="2.40.50.40">
    <property type="match status" value="1"/>
</dbReference>
<feature type="region of interest" description="Disordered" evidence="2">
    <location>
        <begin position="326"/>
        <end position="380"/>
    </location>
</feature>
<dbReference type="PROSITE" id="PS50994">
    <property type="entry name" value="INTEGRASE"/>
    <property type="match status" value="1"/>
</dbReference>
<dbReference type="SUPFAM" id="SSF53098">
    <property type="entry name" value="Ribonuclease H-like"/>
    <property type="match status" value="1"/>
</dbReference>
<dbReference type="InterPro" id="IPR023780">
    <property type="entry name" value="Chromo_domain"/>
</dbReference>
<comment type="subcellular location">
    <subcellularLocation>
        <location evidence="1">Nucleus</location>
    </subcellularLocation>
</comment>
<feature type="domain" description="Chromo" evidence="3">
    <location>
        <begin position="279"/>
        <end position="338"/>
    </location>
</feature>
<dbReference type="Pfam" id="PF24626">
    <property type="entry name" value="SH3_Tf2-1"/>
    <property type="match status" value="1"/>
</dbReference>
<dbReference type="AlphaFoldDB" id="A0ABD0MHH4"/>
<dbReference type="InterPro" id="IPR050951">
    <property type="entry name" value="Retrovirus_Pol_polyprotein"/>
</dbReference>
<dbReference type="Pfam" id="PF00665">
    <property type="entry name" value="rve"/>
    <property type="match status" value="1"/>
</dbReference>
<sequence>MVRDVRRYVQGCKECAMAKSPRHLPAGKLHPLPIPNRPWSHLGVDFMTDLPSSDGNTCILVIIDRFSKFCRLLPLKGLPTALETAETLFNHVFHYYGIPENIVLDRGPQFISRDSWNQFLGWAEYAQNSLRQPTTGLTPFQCILGFQPPLFSWNGEPSAVPAVDYCFRESERVWDAAHHHLQRAVRRSKTIADRRRIPGPAYTPGQKVWLSTRDIRLRLPSKKLSPRFVGPFTILEQVNPVTFKLQLPPQYRIHPTFHISLLKPFHQPLIPSTEPGHEEEPPTPLMLEEGSIYSLEYLVDWEGYGPEERSWVPRVDILDPTLMEDFHGNHPEYPAPCGRGRPPRRRRSRPSGAGPGEGGNVTDWSGSASTHTQRSQSPEF</sequence>
<dbReference type="InterPro" id="IPR016197">
    <property type="entry name" value="Chromo-like_dom_sf"/>
</dbReference>
<dbReference type="EMBL" id="JAMKFB020000709">
    <property type="protein sequence ID" value="KAL0148226.1"/>
    <property type="molecule type" value="Genomic_DNA"/>
</dbReference>
<organism evidence="5 6">
    <name type="scientific">Cirrhinus mrigala</name>
    <name type="common">Mrigala</name>
    <dbReference type="NCBI Taxonomy" id="683832"/>
    <lineage>
        <taxon>Eukaryota</taxon>
        <taxon>Metazoa</taxon>
        <taxon>Chordata</taxon>
        <taxon>Craniata</taxon>
        <taxon>Vertebrata</taxon>
        <taxon>Euteleostomi</taxon>
        <taxon>Actinopterygii</taxon>
        <taxon>Neopterygii</taxon>
        <taxon>Teleostei</taxon>
        <taxon>Ostariophysi</taxon>
        <taxon>Cypriniformes</taxon>
        <taxon>Cyprinidae</taxon>
        <taxon>Labeoninae</taxon>
        <taxon>Labeonini</taxon>
        <taxon>Cirrhinus</taxon>
    </lineage>
</organism>
<dbReference type="Gene3D" id="3.30.420.10">
    <property type="entry name" value="Ribonuclease H-like superfamily/Ribonuclease H"/>
    <property type="match status" value="1"/>
</dbReference>
<dbReference type="PANTHER" id="PTHR37984">
    <property type="entry name" value="PROTEIN CBG26694"/>
    <property type="match status" value="1"/>
</dbReference>